<dbReference type="AlphaFoldDB" id="A0AAW1GN08"/>
<protein>
    <recommendedName>
        <fullName evidence="3">DUF295 domain-containing protein</fullName>
    </recommendedName>
</protein>
<reference evidence="1" key="1">
    <citation type="submission" date="2024-03" db="EMBL/GenBank/DDBJ databases">
        <title>WGS assembly of Saponaria officinalis var. Norfolk2.</title>
        <authorList>
            <person name="Jenkins J."/>
            <person name="Shu S."/>
            <person name="Grimwood J."/>
            <person name="Barry K."/>
            <person name="Goodstein D."/>
            <person name="Schmutz J."/>
            <person name="Leebens-Mack J."/>
            <person name="Osbourn A."/>
        </authorList>
    </citation>
    <scope>NUCLEOTIDE SEQUENCE [LARGE SCALE GENOMIC DNA]</scope>
    <source>
        <strain evidence="1">JIC</strain>
    </source>
</reference>
<gene>
    <name evidence="1" type="ORF">RND81_14G173100</name>
</gene>
<evidence type="ECO:0000313" key="2">
    <source>
        <dbReference type="Proteomes" id="UP001443914"/>
    </source>
</evidence>
<keyword evidence="2" id="KW-1185">Reference proteome</keyword>
<dbReference type="EMBL" id="JBDFQZ010000014">
    <property type="protein sequence ID" value="KAK9666273.1"/>
    <property type="molecule type" value="Genomic_DNA"/>
</dbReference>
<evidence type="ECO:0000313" key="1">
    <source>
        <dbReference type="EMBL" id="KAK9666273.1"/>
    </source>
</evidence>
<comment type="caution">
    <text evidence="1">The sequence shown here is derived from an EMBL/GenBank/DDBJ whole genome shotgun (WGS) entry which is preliminary data.</text>
</comment>
<proteinExistence type="predicted"/>
<sequence>MVVTRPVTPGSGRVGWRKRLVEDWVSMYLVVRMEAKVFRVYKLTEEYKSKYWKEIKGFDSEKVLFMSRDCYFFRYTSVGNRYYKNCIVFSEAGFPKYENNDSWDFKCEDVIWVLRLSDGSFGRVGESVDFPDIDWSPPSWIFYACDCDCVTLWKGRKSIREYVVYLF</sequence>
<name>A0AAW1GN08_SAPOF</name>
<organism evidence="1 2">
    <name type="scientific">Saponaria officinalis</name>
    <name type="common">Common soapwort</name>
    <name type="synonym">Lychnis saponaria</name>
    <dbReference type="NCBI Taxonomy" id="3572"/>
    <lineage>
        <taxon>Eukaryota</taxon>
        <taxon>Viridiplantae</taxon>
        <taxon>Streptophyta</taxon>
        <taxon>Embryophyta</taxon>
        <taxon>Tracheophyta</taxon>
        <taxon>Spermatophyta</taxon>
        <taxon>Magnoliopsida</taxon>
        <taxon>eudicotyledons</taxon>
        <taxon>Gunneridae</taxon>
        <taxon>Pentapetalae</taxon>
        <taxon>Caryophyllales</taxon>
        <taxon>Caryophyllaceae</taxon>
        <taxon>Caryophylleae</taxon>
        <taxon>Saponaria</taxon>
    </lineage>
</organism>
<dbReference type="Proteomes" id="UP001443914">
    <property type="component" value="Unassembled WGS sequence"/>
</dbReference>
<dbReference type="PANTHER" id="PTHR47123">
    <property type="entry name" value="F-BOX PROTEIN SKIP23"/>
    <property type="match status" value="1"/>
</dbReference>
<dbReference type="InterPro" id="IPR051304">
    <property type="entry name" value="SCF_F-box_domain"/>
</dbReference>
<dbReference type="PANTHER" id="PTHR47123:SF6">
    <property type="entry name" value="F-BOX PROTEIN SKIP23-LIKE ISOFORM X1"/>
    <property type="match status" value="1"/>
</dbReference>
<accession>A0AAW1GN08</accession>
<evidence type="ECO:0008006" key="3">
    <source>
        <dbReference type="Google" id="ProtNLM"/>
    </source>
</evidence>